<sequence>MVACLERIEGSADFHQIVDFLNASTIRYSLTISPTIYASYIEQFWSTAKTKIVNNETKIHAKVDGKTIVILESSARSNLHFNDEDDVTSLTNSEILETLALMGYAIGEGSGQTSEPQPTPSPAPPSHEVQVTTIASHPQKTHTPRRAKRGRDTEIPQSSGPSKKVGDKAVYTGEDDRVGTSSDSGPRCQDTTLGDVDAQTRFETASKQSHDPPLSEVNTSRSGEDSMEHQDDLTDFVPPTPPPLSGGHTPGSDDGRPNINELMAICTKLSNKVLALETSKTAQDLVINMLKKKVKRLEKKQRARTPRMKLFKIGTSKRKSLDKESVSKQGMNLKTRSMFEEGDFDDDIDDMVNEAMKNVKGDTVNAGGAVNTATTAFSAASTSVTTAGVSISTAEPRTPPTTTITAFEDEDLTIAQTLVKMRSQKAKEKGKGVAFSDVEESARSTTILPTIDPKDKGKGIIQEPEKPPKNPRKAQIQMDEELAMRLFKEEQAQFEREQRIVREIAAEQEAKDAALI</sequence>
<feature type="compositionally biased region" description="Basic and acidic residues" evidence="1">
    <location>
        <begin position="222"/>
        <end position="232"/>
    </location>
</feature>
<keyword evidence="3" id="KW-1185">Reference proteome</keyword>
<evidence type="ECO:0000313" key="3">
    <source>
        <dbReference type="Proteomes" id="UP001151760"/>
    </source>
</evidence>
<reference evidence="2" key="1">
    <citation type="journal article" date="2022" name="Int. J. Mol. Sci.">
        <title>Draft Genome of Tanacetum Coccineum: Genomic Comparison of Closely Related Tanacetum-Family Plants.</title>
        <authorList>
            <person name="Yamashiro T."/>
            <person name="Shiraishi A."/>
            <person name="Nakayama K."/>
            <person name="Satake H."/>
        </authorList>
    </citation>
    <scope>NUCLEOTIDE SEQUENCE</scope>
</reference>
<reference evidence="2" key="2">
    <citation type="submission" date="2022-01" db="EMBL/GenBank/DDBJ databases">
        <authorList>
            <person name="Yamashiro T."/>
            <person name="Shiraishi A."/>
            <person name="Satake H."/>
            <person name="Nakayama K."/>
        </authorList>
    </citation>
    <scope>NUCLEOTIDE SEQUENCE</scope>
</reference>
<accession>A0ABQ5FRN1</accession>
<feature type="region of interest" description="Disordered" evidence="1">
    <location>
        <begin position="448"/>
        <end position="474"/>
    </location>
</feature>
<feature type="compositionally biased region" description="Polar residues" evidence="1">
    <location>
        <begin position="129"/>
        <end position="138"/>
    </location>
</feature>
<evidence type="ECO:0000313" key="2">
    <source>
        <dbReference type="EMBL" id="GJT66028.1"/>
    </source>
</evidence>
<gene>
    <name evidence="2" type="ORF">Tco_1017508</name>
</gene>
<comment type="caution">
    <text evidence="2">The sequence shown here is derived from an EMBL/GenBank/DDBJ whole genome shotgun (WGS) entry which is preliminary data.</text>
</comment>
<dbReference type="Proteomes" id="UP001151760">
    <property type="component" value="Unassembled WGS sequence"/>
</dbReference>
<protein>
    <recommendedName>
        <fullName evidence="4">Xylulose kinase-1</fullName>
    </recommendedName>
</protein>
<dbReference type="EMBL" id="BQNB010017679">
    <property type="protein sequence ID" value="GJT66028.1"/>
    <property type="molecule type" value="Genomic_DNA"/>
</dbReference>
<evidence type="ECO:0000256" key="1">
    <source>
        <dbReference type="SAM" id="MobiDB-lite"/>
    </source>
</evidence>
<feature type="region of interest" description="Disordered" evidence="1">
    <location>
        <begin position="107"/>
        <end position="257"/>
    </location>
</feature>
<organism evidence="2 3">
    <name type="scientific">Tanacetum coccineum</name>
    <dbReference type="NCBI Taxonomy" id="301880"/>
    <lineage>
        <taxon>Eukaryota</taxon>
        <taxon>Viridiplantae</taxon>
        <taxon>Streptophyta</taxon>
        <taxon>Embryophyta</taxon>
        <taxon>Tracheophyta</taxon>
        <taxon>Spermatophyta</taxon>
        <taxon>Magnoliopsida</taxon>
        <taxon>eudicotyledons</taxon>
        <taxon>Gunneridae</taxon>
        <taxon>Pentapetalae</taxon>
        <taxon>asterids</taxon>
        <taxon>campanulids</taxon>
        <taxon>Asterales</taxon>
        <taxon>Asteraceae</taxon>
        <taxon>Asteroideae</taxon>
        <taxon>Anthemideae</taxon>
        <taxon>Anthemidinae</taxon>
        <taxon>Tanacetum</taxon>
    </lineage>
</organism>
<feature type="compositionally biased region" description="Basic residues" evidence="1">
    <location>
        <begin position="139"/>
        <end position="149"/>
    </location>
</feature>
<name>A0ABQ5FRN1_9ASTR</name>
<proteinExistence type="predicted"/>
<evidence type="ECO:0008006" key="4">
    <source>
        <dbReference type="Google" id="ProtNLM"/>
    </source>
</evidence>
<feature type="compositionally biased region" description="Polar residues" evidence="1">
    <location>
        <begin position="179"/>
        <end position="192"/>
    </location>
</feature>
<feature type="compositionally biased region" description="Basic and acidic residues" evidence="1">
    <location>
        <begin position="452"/>
        <end position="468"/>
    </location>
</feature>